<dbReference type="InterPro" id="IPR002126">
    <property type="entry name" value="Cadherin-like_dom"/>
</dbReference>
<dbReference type="OrthoDB" id="6252479at2759"/>
<dbReference type="SUPFAM" id="SSF49313">
    <property type="entry name" value="Cadherin-like"/>
    <property type="match status" value="2"/>
</dbReference>
<keyword evidence="1" id="KW-0812">Transmembrane</keyword>
<evidence type="ECO:0000313" key="5">
    <source>
        <dbReference type="EMBL" id="VEL21595.1"/>
    </source>
</evidence>
<evidence type="ECO:0000256" key="1">
    <source>
        <dbReference type="ARBA" id="ARBA00022692"/>
    </source>
</evidence>
<keyword evidence="6" id="KW-1185">Reference proteome</keyword>
<keyword evidence="2" id="KW-1133">Transmembrane helix</keyword>
<dbReference type="Proteomes" id="UP000784294">
    <property type="component" value="Unassembled WGS sequence"/>
</dbReference>
<gene>
    <name evidence="5" type="ORF">PXEA_LOCUS15035</name>
</gene>
<dbReference type="PANTHER" id="PTHR24026:SF126">
    <property type="entry name" value="PROTOCADHERIN FAT 4"/>
    <property type="match status" value="1"/>
</dbReference>
<reference evidence="5" key="1">
    <citation type="submission" date="2018-11" db="EMBL/GenBank/DDBJ databases">
        <authorList>
            <consortium name="Pathogen Informatics"/>
        </authorList>
    </citation>
    <scope>NUCLEOTIDE SEQUENCE</scope>
</reference>
<name>A0A3S5BWE5_9PLAT</name>
<evidence type="ECO:0000259" key="4">
    <source>
        <dbReference type="PROSITE" id="PS50268"/>
    </source>
</evidence>
<evidence type="ECO:0000256" key="3">
    <source>
        <dbReference type="PROSITE-ProRule" id="PRU00043"/>
    </source>
</evidence>
<organism evidence="5 6">
    <name type="scientific">Protopolystoma xenopodis</name>
    <dbReference type="NCBI Taxonomy" id="117903"/>
    <lineage>
        <taxon>Eukaryota</taxon>
        <taxon>Metazoa</taxon>
        <taxon>Spiralia</taxon>
        <taxon>Lophotrochozoa</taxon>
        <taxon>Platyhelminthes</taxon>
        <taxon>Monogenea</taxon>
        <taxon>Polyopisthocotylea</taxon>
        <taxon>Polystomatidea</taxon>
        <taxon>Polystomatidae</taxon>
        <taxon>Protopolystoma</taxon>
    </lineage>
</organism>
<dbReference type="PANTHER" id="PTHR24026">
    <property type="entry name" value="FAT ATYPICAL CADHERIN-RELATED"/>
    <property type="match status" value="1"/>
</dbReference>
<evidence type="ECO:0000256" key="2">
    <source>
        <dbReference type="ARBA" id="ARBA00022989"/>
    </source>
</evidence>
<dbReference type="PRINTS" id="PR00205">
    <property type="entry name" value="CADHERIN"/>
</dbReference>
<evidence type="ECO:0000313" key="6">
    <source>
        <dbReference type="Proteomes" id="UP000784294"/>
    </source>
</evidence>
<comment type="caution">
    <text evidence="5">The sequence shown here is derived from an EMBL/GenBank/DDBJ whole genome shotgun (WGS) entry which is preliminary data.</text>
</comment>
<dbReference type="InterPro" id="IPR015919">
    <property type="entry name" value="Cadherin-like_sf"/>
</dbReference>
<dbReference type="GO" id="GO:0005886">
    <property type="term" value="C:plasma membrane"/>
    <property type="evidence" value="ECO:0007669"/>
    <property type="project" value="UniProtKB-SubCell"/>
</dbReference>
<protein>
    <recommendedName>
        <fullName evidence="4">Cadherin domain-containing protein</fullName>
    </recommendedName>
</protein>
<proteinExistence type="predicted"/>
<dbReference type="GO" id="GO:0005509">
    <property type="term" value="F:calcium ion binding"/>
    <property type="evidence" value="ECO:0007669"/>
    <property type="project" value="UniProtKB-UniRule"/>
</dbReference>
<keyword evidence="3" id="KW-0106">Calcium</keyword>
<sequence>VSFRIICVDNPGYVPPSQFGHDYIFYEKNVGYPPAGVAASMLPFISKNPQWRDGISDNGLPHRAAGWDIQLTGSALVTVKIRDVNDCSPVFSESEYIFTIEENQPNLSIENDVTLSDSTTFGISIGRVIARDADQEGQITYGMSKNPETAFHVDSKTGHFYIRRPFDREALLEVMNTVGPQNFTEQFAEVDRRSIATNLAVPVFAEVFAFDGVHNVTVPVRVLITDDNDCPPIFEQNNYEFIVAENERPIGMGPIGRVSAVDRDVGINAVVTYHIDSLSIWRQRTDYQEINDTAVAGSTIAGQPQRSSNDNSKNINLMNFFTIGTNSGQLHVVRRLDREKQAEHIFKVLAVNNPSNLASQSGQSFGSLTIQGATPGGWGGLLTVQLSPTSIRQSRAR</sequence>
<dbReference type="EMBL" id="CAAALY010052122">
    <property type="protein sequence ID" value="VEL21595.1"/>
    <property type="molecule type" value="Genomic_DNA"/>
</dbReference>
<dbReference type="SMART" id="SM00112">
    <property type="entry name" value="CA"/>
    <property type="match status" value="2"/>
</dbReference>
<feature type="non-terminal residue" evidence="5">
    <location>
        <position position="1"/>
    </location>
</feature>
<feature type="domain" description="Cadherin" evidence="4">
    <location>
        <begin position="235"/>
        <end position="390"/>
    </location>
</feature>
<dbReference type="Gene3D" id="2.60.40.60">
    <property type="entry name" value="Cadherins"/>
    <property type="match status" value="2"/>
</dbReference>
<feature type="non-terminal residue" evidence="5">
    <location>
        <position position="397"/>
    </location>
</feature>
<keyword evidence="2" id="KW-0472">Membrane</keyword>
<dbReference type="PROSITE" id="PS50268">
    <property type="entry name" value="CADHERIN_2"/>
    <property type="match status" value="2"/>
</dbReference>
<dbReference type="CDD" id="cd11304">
    <property type="entry name" value="Cadherin_repeat"/>
    <property type="match status" value="2"/>
</dbReference>
<dbReference type="AlphaFoldDB" id="A0A3S5BWE5"/>
<feature type="domain" description="Cadherin" evidence="4">
    <location>
        <begin position="107"/>
        <end position="234"/>
    </location>
</feature>
<dbReference type="GO" id="GO:0007156">
    <property type="term" value="P:homophilic cell adhesion via plasma membrane adhesion molecules"/>
    <property type="evidence" value="ECO:0007669"/>
    <property type="project" value="InterPro"/>
</dbReference>
<accession>A0A3S5BWE5</accession>